<protein>
    <recommendedName>
        <fullName evidence="3">TonB C-terminal domain-containing protein</fullName>
    </recommendedName>
</protein>
<dbReference type="InterPro" id="IPR037682">
    <property type="entry name" value="TonB_C"/>
</dbReference>
<feature type="compositionally biased region" description="Low complexity" evidence="1">
    <location>
        <begin position="162"/>
        <end position="171"/>
    </location>
</feature>
<proteinExistence type="predicted"/>
<evidence type="ECO:0000259" key="3">
    <source>
        <dbReference type="Pfam" id="PF03544"/>
    </source>
</evidence>
<accession>A0ABX0UL58</accession>
<name>A0ABX0UL58_9BACT</name>
<evidence type="ECO:0000313" key="4">
    <source>
        <dbReference type="EMBL" id="NIJ53637.1"/>
    </source>
</evidence>
<dbReference type="Proteomes" id="UP001179181">
    <property type="component" value="Unassembled WGS sequence"/>
</dbReference>
<gene>
    <name evidence="4" type="ORF">FHS68_002819</name>
</gene>
<keyword evidence="5" id="KW-1185">Reference proteome</keyword>
<feature type="transmembrane region" description="Helical" evidence="2">
    <location>
        <begin position="83"/>
        <end position="104"/>
    </location>
</feature>
<keyword evidence="2" id="KW-1133">Transmembrane helix</keyword>
<dbReference type="RefSeq" id="WP_167271038.1">
    <property type="nucleotide sequence ID" value="NZ_JAASQJ010000003.1"/>
</dbReference>
<dbReference type="SUPFAM" id="SSF74653">
    <property type="entry name" value="TolA/TonB C-terminal domain"/>
    <property type="match status" value="1"/>
</dbReference>
<dbReference type="Gene3D" id="3.30.1150.10">
    <property type="match status" value="1"/>
</dbReference>
<feature type="region of interest" description="Disordered" evidence="1">
    <location>
        <begin position="193"/>
        <end position="219"/>
    </location>
</feature>
<reference evidence="4 5" key="1">
    <citation type="submission" date="2020-03" db="EMBL/GenBank/DDBJ databases">
        <title>Genomic Encyclopedia of Type Strains, Phase IV (KMG-IV): sequencing the most valuable type-strain genomes for metagenomic binning, comparative biology and taxonomic classification.</title>
        <authorList>
            <person name="Goeker M."/>
        </authorList>
    </citation>
    <scope>NUCLEOTIDE SEQUENCE [LARGE SCALE GENOMIC DNA]</scope>
    <source>
        <strain evidence="4 5">DSM 102865</strain>
    </source>
</reference>
<evidence type="ECO:0000313" key="5">
    <source>
        <dbReference type="Proteomes" id="UP001179181"/>
    </source>
</evidence>
<keyword evidence="2" id="KW-0812">Transmembrane</keyword>
<comment type="caution">
    <text evidence="4">The sequence shown here is derived from an EMBL/GenBank/DDBJ whole genome shotgun (WGS) entry which is preliminary data.</text>
</comment>
<organism evidence="4 5">
    <name type="scientific">Dyadobacter arcticus</name>
    <dbReference type="NCBI Taxonomy" id="1078754"/>
    <lineage>
        <taxon>Bacteria</taxon>
        <taxon>Pseudomonadati</taxon>
        <taxon>Bacteroidota</taxon>
        <taxon>Cytophagia</taxon>
        <taxon>Cytophagales</taxon>
        <taxon>Spirosomataceae</taxon>
        <taxon>Dyadobacter</taxon>
    </lineage>
</organism>
<evidence type="ECO:0000256" key="1">
    <source>
        <dbReference type="SAM" id="MobiDB-lite"/>
    </source>
</evidence>
<feature type="region of interest" description="Disordered" evidence="1">
    <location>
        <begin position="133"/>
        <end position="171"/>
    </location>
</feature>
<dbReference type="Pfam" id="PF03544">
    <property type="entry name" value="TonB_C"/>
    <property type="match status" value="1"/>
</dbReference>
<sequence length="350" mass="37405">MVVSDSNSPIGFNDFHRYKSGEMSHAEQHKLEKRMLEDPMVAEAYEGFLLMGADASKSGEIRLDLTAGLKNAMGNKRKNMIPLWAYATAASVIISLGAYWLVFISNRGESNKRMVAVEFQKESAKIGPKEEIGSVNVPKTAPTKIEALPQKTVPAPIPSSSPAPAAEESDPNQLETLAAADQAEEQLAVSEPIPTVGDPTAGDPAEGDPTAGAPVAPASAAPAVSQQFAKKAASPLHANAISANQVNAKLAARGNTIATDSLPAPRIGWSAYQTYLHISTFLEQRNEDLTVSFLVNTDGSLTNLTAVGPKDLRREAIRIVQEGPAWQPLLRNGKTINARSQVRLHFHSAQ</sequence>
<dbReference type="EMBL" id="JAASQJ010000003">
    <property type="protein sequence ID" value="NIJ53637.1"/>
    <property type="molecule type" value="Genomic_DNA"/>
</dbReference>
<feature type="domain" description="TonB C-terminal" evidence="3">
    <location>
        <begin position="290"/>
        <end position="347"/>
    </location>
</feature>
<evidence type="ECO:0000256" key="2">
    <source>
        <dbReference type="SAM" id="Phobius"/>
    </source>
</evidence>
<keyword evidence="2" id="KW-0472">Membrane</keyword>